<comment type="subcellular location">
    <subcellularLocation>
        <location evidence="2 10">Membrane</location>
        <topology evidence="2 10">Multi-pass membrane protein</topology>
    </subcellularLocation>
</comment>
<dbReference type="Proteomes" id="UP001498398">
    <property type="component" value="Unassembled WGS sequence"/>
</dbReference>
<keyword evidence="5 10" id="KW-0812">Transmembrane</keyword>
<feature type="transmembrane region" description="Helical" evidence="10">
    <location>
        <begin position="347"/>
        <end position="366"/>
    </location>
</feature>
<evidence type="ECO:0000256" key="9">
    <source>
        <dbReference type="ARBA" id="ARBA00023136"/>
    </source>
</evidence>
<feature type="transmembrane region" description="Helical" evidence="10">
    <location>
        <begin position="180"/>
        <end position="200"/>
    </location>
</feature>
<comment type="catalytic activity">
    <reaction evidence="1 10">
        <text>Cleaves type-1 transmembrane domains using a catalytic dyad composed of serine and histidine that are contributed by different transmembrane domains.</text>
        <dbReference type="EC" id="3.4.21.105"/>
    </reaction>
</comment>
<feature type="region of interest" description="Disordered" evidence="11">
    <location>
        <begin position="1"/>
        <end position="77"/>
    </location>
</feature>
<feature type="transmembrane region" description="Helical" evidence="10">
    <location>
        <begin position="282"/>
        <end position="300"/>
    </location>
</feature>
<evidence type="ECO:0000256" key="8">
    <source>
        <dbReference type="ARBA" id="ARBA00022989"/>
    </source>
</evidence>
<dbReference type="Gene3D" id="1.20.1540.10">
    <property type="entry name" value="Rhomboid-like"/>
    <property type="match status" value="1"/>
</dbReference>
<accession>A0ABR1JXJ0</accession>
<evidence type="ECO:0000313" key="13">
    <source>
        <dbReference type="EMBL" id="KAK7468810.1"/>
    </source>
</evidence>
<feature type="transmembrane region" description="Helical" evidence="10">
    <location>
        <begin position="400"/>
        <end position="420"/>
    </location>
</feature>
<evidence type="ECO:0000256" key="1">
    <source>
        <dbReference type="ARBA" id="ARBA00000156"/>
    </source>
</evidence>
<keyword evidence="8 10" id="KW-1133">Transmembrane helix</keyword>
<dbReference type="InterPro" id="IPR002610">
    <property type="entry name" value="Peptidase_S54_rhomboid-like"/>
</dbReference>
<organism evidence="13 14">
    <name type="scientific">Marasmiellus scandens</name>
    <dbReference type="NCBI Taxonomy" id="2682957"/>
    <lineage>
        <taxon>Eukaryota</taxon>
        <taxon>Fungi</taxon>
        <taxon>Dikarya</taxon>
        <taxon>Basidiomycota</taxon>
        <taxon>Agaricomycotina</taxon>
        <taxon>Agaricomycetes</taxon>
        <taxon>Agaricomycetidae</taxon>
        <taxon>Agaricales</taxon>
        <taxon>Marasmiineae</taxon>
        <taxon>Omphalotaceae</taxon>
        <taxon>Marasmiellus</taxon>
    </lineage>
</organism>
<feature type="compositionally biased region" description="Polar residues" evidence="11">
    <location>
        <begin position="15"/>
        <end position="28"/>
    </location>
</feature>
<dbReference type="InterPro" id="IPR022764">
    <property type="entry name" value="Peptidase_S54_rhomboid_dom"/>
</dbReference>
<evidence type="ECO:0000313" key="14">
    <source>
        <dbReference type="Proteomes" id="UP001498398"/>
    </source>
</evidence>
<keyword evidence="9 10" id="KW-0472">Membrane</keyword>
<keyword evidence="6 10" id="KW-0378">Hydrolase</keyword>
<evidence type="ECO:0000256" key="7">
    <source>
        <dbReference type="ARBA" id="ARBA00022825"/>
    </source>
</evidence>
<dbReference type="PANTHER" id="PTHR22936:SF69">
    <property type="entry name" value="RHOMBOID-LIKE PROTEIN"/>
    <property type="match status" value="1"/>
</dbReference>
<feature type="transmembrane region" description="Helical" evidence="10">
    <location>
        <begin position="321"/>
        <end position="341"/>
    </location>
</feature>
<dbReference type="EC" id="3.4.21.105" evidence="10"/>
<evidence type="ECO:0000256" key="4">
    <source>
        <dbReference type="ARBA" id="ARBA00022670"/>
    </source>
</evidence>
<dbReference type="EMBL" id="JBANRG010000003">
    <property type="protein sequence ID" value="KAK7468810.1"/>
    <property type="molecule type" value="Genomic_DNA"/>
</dbReference>
<gene>
    <name evidence="13" type="ORF">VKT23_003311</name>
</gene>
<feature type="transmembrane region" description="Helical" evidence="10">
    <location>
        <begin position="378"/>
        <end position="394"/>
    </location>
</feature>
<evidence type="ECO:0000256" key="11">
    <source>
        <dbReference type="SAM" id="MobiDB-lite"/>
    </source>
</evidence>
<evidence type="ECO:0000256" key="6">
    <source>
        <dbReference type="ARBA" id="ARBA00022801"/>
    </source>
</evidence>
<keyword evidence="4 10" id="KW-0645">Protease</keyword>
<evidence type="ECO:0000256" key="2">
    <source>
        <dbReference type="ARBA" id="ARBA00004141"/>
    </source>
</evidence>
<proteinExistence type="inferred from homology"/>
<feature type="transmembrane region" description="Helical" evidence="10">
    <location>
        <begin position="432"/>
        <end position="453"/>
    </location>
</feature>
<dbReference type="SUPFAM" id="SSF144091">
    <property type="entry name" value="Rhomboid-like"/>
    <property type="match status" value="1"/>
</dbReference>
<dbReference type="PANTHER" id="PTHR22936">
    <property type="entry name" value="RHOMBOID-RELATED"/>
    <property type="match status" value="1"/>
</dbReference>
<dbReference type="InterPro" id="IPR035952">
    <property type="entry name" value="Rhomboid-like_sf"/>
</dbReference>
<sequence length="488" mass="53479">MTDSYSNDARDPTNVKRTVSFATRNEYTPSVPPKSPEDEAFDHGLVAKRQPGLIRGASLTSRKTASSLSMYSQPEPSPVRLDAIDEDYHDSHDNKYGHLVETTEASDAPLVSNAIGMGRSGKYQDLEYADPSDPYDATHAKPVSEKASPLAKLLTPGDYGKYPLDQRIEDKKRGIGRQRYPFVVWALTIAMCAVFIYELVSNSNAQGTPVSFKPVVNYMLGPASAVLINIGARFPPCMKLVDSIPPNFKMACMSATSNTDLNCSLEDVCGFGGFSDGEPNQWFRFIVPIFLHAGFIHLLLNMFAQLTITAQIEREMGSGGFFITYFAAGIFGNVLGGNFALVGIPSVGASGAIFGTVAVTWVDLFAHWKYQYRPVRKLIFMTIELLIGVAIGYIPYVDNFAHLGGFLMGLLVGTTFYPVISTSQRHRSIMWSFRLAAIPLAIVLFVVLIRNFYTSDPYAACSGCRYLSCFPTDANDHCQGTGLVTTSN</sequence>
<dbReference type="Pfam" id="PF01694">
    <property type="entry name" value="Rhomboid"/>
    <property type="match status" value="1"/>
</dbReference>
<evidence type="ECO:0000256" key="10">
    <source>
        <dbReference type="RuleBase" id="RU362115"/>
    </source>
</evidence>
<feature type="compositionally biased region" description="Polar residues" evidence="11">
    <location>
        <begin position="58"/>
        <end position="74"/>
    </location>
</feature>
<reference evidence="13 14" key="1">
    <citation type="submission" date="2024-01" db="EMBL/GenBank/DDBJ databases">
        <title>A draft genome for the cacao thread blight pathogen Marasmiellus scandens.</title>
        <authorList>
            <person name="Baruah I.K."/>
            <person name="Leung J."/>
            <person name="Bukari Y."/>
            <person name="Amoako-Attah I."/>
            <person name="Meinhardt L.W."/>
            <person name="Bailey B.A."/>
            <person name="Cohen S.P."/>
        </authorList>
    </citation>
    <scope>NUCLEOTIDE SEQUENCE [LARGE SCALE GENOMIC DNA]</scope>
    <source>
        <strain evidence="13 14">GH-19</strain>
    </source>
</reference>
<evidence type="ECO:0000256" key="3">
    <source>
        <dbReference type="ARBA" id="ARBA00009045"/>
    </source>
</evidence>
<comment type="caution">
    <text evidence="13">The sequence shown here is derived from an EMBL/GenBank/DDBJ whole genome shotgun (WGS) entry which is preliminary data.</text>
</comment>
<keyword evidence="7 10" id="KW-0720">Serine protease</keyword>
<evidence type="ECO:0000259" key="12">
    <source>
        <dbReference type="Pfam" id="PF01694"/>
    </source>
</evidence>
<feature type="domain" description="Peptidase S54 rhomboid" evidence="12">
    <location>
        <begin position="280"/>
        <end position="417"/>
    </location>
</feature>
<name>A0ABR1JXJ0_9AGAR</name>
<keyword evidence="14" id="KW-1185">Reference proteome</keyword>
<comment type="function">
    <text evidence="10">Serine protease involved in intramembrane proteolysis.</text>
</comment>
<comment type="similarity">
    <text evidence="3 10">Belongs to the peptidase S54 family.</text>
</comment>
<protein>
    <recommendedName>
        <fullName evidence="10">Rhomboid-type serine protease</fullName>
        <ecNumber evidence="10">3.4.21.105</ecNumber>
    </recommendedName>
</protein>
<evidence type="ECO:0000256" key="5">
    <source>
        <dbReference type="ARBA" id="ARBA00022692"/>
    </source>
</evidence>